<reference evidence="1" key="1">
    <citation type="submission" date="2025-02" db="EMBL/GenBank/DDBJ databases">
        <authorList>
            <consortium name="NCBI Genome Project"/>
        </authorList>
    </citation>
    <scope>NUCLEOTIDE SEQUENCE</scope>
</reference>
<gene>
    <name evidence="1" type="ORF">An02g04560</name>
</gene>
<reference evidence="1" key="2">
    <citation type="submission" date="2025-08" db="UniProtKB">
        <authorList>
            <consortium name="RefSeq"/>
        </authorList>
    </citation>
    <scope>IDENTIFICATION</scope>
</reference>
<dbReference type="AlphaFoldDB" id="A0AAJ8BLN0"/>
<organism evidence="1">
    <name type="scientific">Aspergillus niger</name>
    <dbReference type="NCBI Taxonomy" id="5061"/>
    <lineage>
        <taxon>Eukaryota</taxon>
        <taxon>Fungi</taxon>
        <taxon>Dikarya</taxon>
        <taxon>Ascomycota</taxon>
        <taxon>Pezizomycotina</taxon>
        <taxon>Eurotiomycetes</taxon>
        <taxon>Eurotiomycetidae</taxon>
        <taxon>Eurotiales</taxon>
        <taxon>Aspergillaceae</taxon>
        <taxon>Aspergillus</taxon>
        <taxon>Aspergillus subgen. Circumdati</taxon>
    </lineage>
</organism>
<accession>A0AAJ8BLN0</accession>
<sequence length="187" mass="21053">MTETRTGRDLSNNYKRGQRGLERWLEGKIGKIADTVALLETSQWDAGPSAALISCRRYRSSRRKAMEAMAKEEEQMDRWMEGAGCQCSSIVLTSRAVVELHRPLCLDAPESRPILKDGAATNGKLYDHVRADQPLFWVFVALLPPPAPLYCHPATRLSLIADPSPIHPSIHPFILLVVARRRLYSIY</sequence>
<evidence type="ECO:0000313" key="1">
    <source>
        <dbReference type="RefSeq" id="XP_059599952.1"/>
    </source>
</evidence>
<proteinExistence type="predicted"/>
<name>A0AAJ8BLN0_ASPNG</name>
<dbReference type="GeneID" id="84590298"/>
<protein>
    <submittedName>
        <fullName evidence="1">Uncharacterized protein</fullName>
    </submittedName>
</protein>
<dbReference type="RefSeq" id="XP_059599952.1">
    <property type="nucleotide sequence ID" value="XM_059746253.1"/>
</dbReference>
<dbReference type="VEuPathDB" id="FungiDB:An02g04560"/>
<dbReference type="KEGG" id="ang:An02g04560"/>